<protein>
    <submittedName>
        <fullName evidence="1">Uncharacterized protein</fullName>
    </submittedName>
</protein>
<gene>
    <name evidence="1" type="ORF">N7493_003274</name>
</gene>
<dbReference type="Proteomes" id="UP001215712">
    <property type="component" value="Unassembled WGS sequence"/>
</dbReference>
<reference evidence="1" key="1">
    <citation type="journal article" date="2023" name="IMA Fungus">
        <title>Comparative genomic study of the Penicillium genus elucidates a diverse pangenome and 15 lateral gene transfer events.</title>
        <authorList>
            <person name="Petersen C."/>
            <person name="Sorensen T."/>
            <person name="Nielsen M.R."/>
            <person name="Sondergaard T.E."/>
            <person name="Sorensen J.L."/>
            <person name="Fitzpatrick D.A."/>
            <person name="Frisvad J.C."/>
            <person name="Nielsen K.L."/>
        </authorList>
    </citation>
    <scope>NUCLEOTIDE SEQUENCE</scope>
    <source>
        <strain evidence="1">IBT 17514</strain>
    </source>
</reference>
<organism evidence="1 2">
    <name type="scientific">Penicillium malachiteum</name>
    <dbReference type="NCBI Taxonomy" id="1324776"/>
    <lineage>
        <taxon>Eukaryota</taxon>
        <taxon>Fungi</taxon>
        <taxon>Dikarya</taxon>
        <taxon>Ascomycota</taxon>
        <taxon>Pezizomycotina</taxon>
        <taxon>Eurotiomycetes</taxon>
        <taxon>Eurotiomycetidae</taxon>
        <taxon>Eurotiales</taxon>
        <taxon>Aspergillaceae</taxon>
        <taxon>Penicillium</taxon>
    </lineage>
</organism>
<keyword evidence="2" id="KW-1185">Reference proteome</keyword>
<proteinExistence type="predicted"/>
<evidence type="ECO:0000313" key="1">
    <source>
        <dbReference type="EMBL" id="KAJ5734488.1"/>
    </source>
</evidence>
<comment type="caution">
    <text evidence="1">The sequence shown here is derived from an EMBL/GenBank/DDBJ whole genome shotgun (WGS) entry which is preliminary data.</text>
</comment>
<dbReference type="EMBL" id="JAQJAN010000003">
    <property type="protein sequence ID" value="KAJ5734488.1"/>
    <property type="molecule type" value="Genomic_DNA"/>
</dbReference>
<reference evidence="1" key="2">
    <citation type="submission" date="2023-01" db="EMBL/GenBank/DDBJ databases">
        <authorList>
            <person name="Petersen C."/>
        </authorList>
    </citation>
    <scope>NUCLEOTIDE SEQUENCE</scope>
    <source>
        <strain evidence="1">IBT 17514</strain>
    </source>
</reference>
<accession>A0AAD6MZB7</accession>
<evidence type="ECO:0000313" key="2">
    <source>
        <dbReference type="Proteomes" id="UP001215712"/>
    </source>
</evidence>
<dbReference type="AlphaFoldDB" id="A0AAD6MZB7"/>
<sequence length="108" mass="11948">MVQTRPTYHYEQVLIPEAYGINIDCTVLTQSLYSNVHSPSVRASFAGQRYMVASKSRSDFGQDLALHVLVPSSRIRKGYRARNQTTAAEDSSASEASQAVLQWILGAK</sequence>
<name>A0AAD6MZB7_9EURO</name>